<evidence type="ECO:0000313" key="2">
    <source>
        <dbReference type="Proteomes" id="UP000092993"/>
    </source>
</evidence>
<dbReference type="EMBL" id="LUGG01000023">
    <property type="protein sequence ID" value="OBZ67813.1"/>
    <property type="molecule type" value="Genomic_DNA"/>
</dbReference>
<comment type="caution">
    <text evidence="1">The sequence shown here is derived from an EMBL/GenBank/DDBJ whole genome shotgun (WGS) entry which is preliminary data.</text>
</comment>
<dbReference type="AlphaFoldDB" id="A0A1C7LSW2"/>
<accession>A0A1C7LSW2</accession>
<reference evidence="1 2" key="1">
    <citation type="submission" date="2016-03" db="EMBL/GenBank/DDBJ databases">
        <title>Whole genome sequencing of Grifola frondosa 9006-11.</title>
        <authorList>
            <person name="Min B."/>
            <person name="Park H."/>
            <person name="Kim J.-G."/>
            <person name="Cho H."/>
            <person name="Oh Y.-L."/>
            <person name="Kong W.-S."/>
            <person name="Choi I.-G."/>
        </authorList>
    </citation>
    <scope>NUCLEOTIDE SEQUENCE [LARGE SCALE GENOMIC DNA]</scope>
    <source>
        <strain evidence="1 2">9006-11</strain>
    </source>
</reference>
<dbReference type="Proteomes" id="UP000092993">
    <property type="component" value="Unassembled WGS sequence"/>
</dbReference>
<proteinExistence type="predicted"/>
<gene>
    <name evidence="1" type="ORF">A0H81_12416</name>
</gene>
<protein>
    <submittedName>
        <fullName evidence="1">Uncharacterized protein</fullName>
    </submittedName>
</protein>
<organism evidence="1 2">
    <name type="scientific">Grifola frondosa</name>
    <name type="common">Maitake</name>
    <name type="synonym">Polyporus frondosus</name>
    <dbReference type="NCBI Taxonomy" id="5627"/>
    <lineage>
        <taxon>Eukaryota</taxon>
        <taxon>Fungi</taxon>
        <taxon>Dikarya</taxon>
        <taxon>Basidiomycota</taxon>
        <taxon>Agaricomycotina</taxon>
        <taxon>Agaricomycetes</taxon>
        <taxon>Polyporales</taxon>
        <taxon>Grifolaceae</taxon>
        <taxon>Grifola</taxon>
    </lineage>
</organism>
<keyword evidence="2" id="KW-1185">Reference proteome</keyword>
<sequence length="176" mass="19671">MTQSFSSHAQPQDMGRPAMFCCRVAGDAIALASATVGLEMWMYRRGIARLQTWSSADNHMWYAVELATDLHLKWCEDAHETTVPHTRLLIQVNRACGYMAETEGRTMVFGFARDANVKRDGNRTCKQEQTTTPYSTFAPRAQVRSYFTGRKAAAADGWSLHRACMDFAPGSPARVV</sequence>
<name>A0A1C7LSW2_GRIFR</name>
<evidence type="ECO:0000313" key="1">
    <source>
        <dbReference type="EMBL" id="OBZ67813.1"/>
    </source>
</evidence>